<dbReference type="Proteomes" id="UP000220611">
    <property type="component" value="Unassembled WGS sequence"/>
</dbReference>
<gene>
    <name evidence="1" type="ORF">CH238_13765</name>
</gene>
<comment type="caution">
    <text evidence="1">The sequence shown here is derived from an EMBL/GenBank/DDBJ whole genome shotgun (WGS) entry which is preliminary data.</text>
</comment>
<protein>
    <submittedName>
        <fullName evidence="1">Uncharacterized protein</fullName>
    </submittedName>
</protein>
<evidence type="ECO:0000313" key="2">
    <source>
        <dbReference type="Proteomes" id="UP000220611"/>
    </source>
</evidence>
<dbReference type="AlphaFoldDB" id="A0A855A2G0"/>
<evidence type="ECO:0000313" key="1">
    <source>
        <dbReference type="EMBL" id="PEQ23428.1"/>
    </source>
</evidence>
<dbReference type="EMBL" id="NOXF01000016">
    <property type="protein sequence ID" value="PEQ23428.1"/>
    <property type="molecule type" value="Genomic_DNA"/>
</dbReference>
<proteinExistence type="predicted"/>
<sequence>MRPSSGRYCQGSGCRMLIRQTERFTVNGLRGIKHPDFLAAAGPLPCKARRTILYENSRRFFLEI</sequence>
<organism evidence="1 2">
    <name type="scientific">[Clostridium] leptum DSM 753</name>
    <dbReference type="NCBI Taxonomy" id="428125"/>
    <lineage>
        <taxon>Bacteria</taxon>
        <taxon>Bacillati</taxon>
        <taxon>Bacillota</taxon>
        <taxon>Clostridia</taxon>
        <taxon>Eubacteriales</taxon>
        <taxon>Oscillospiraceae</taxon>
        <taxon>Oscillospiraceae incertae sedis</taxon>
    </lineage>
</organism>
<name>A0A855A2G0_9FIRM</name>
<reference evidence="1 2" key="1">
    <citation type="submission" date="2017-07" db="EMBL/GenBank/DDBJ databases">
        <title>Prevalence of linear plasmids in Cutibacterium (Propionibacterium) acnes isolates obtained from prostatic tissue.</title>
        <authorList>
            <person name="Davidsson S."/>
            <person name="Carlsson J."/>
            <person name="Molling P."/>
            <person name="Andren O."/>
            <person name="Andersson S.-O."/>
            <person name="Brzuszkiewicz E."/>
            <person name="Poehlein A."/>
            <person name="Al-Zeer M."/>
            <person name="Brinkmann V."/>
            <person name="Scavenius C."/>
            <person name="Nazipi S."/>
            <person name="Soderquist B."/>
            <person name="Bruggemann H."/>
        </authorList>
    </citation>
    <scope>NUCLEOTIDE SEQUENCE [LARGE SCALE GENOMIC DNA]</scope>
    <source>
        <strain evidence="1 2">DSM 753</strain>
    </source>
</reference>
<keyword evidence="2" id="KW-1185">Reference proteome</keyword>
<accession>A0A855A2G0</accession>